<feature type="domain" description="TonB-dependent receptor-like beta-barrel" evidence="15">
    <location>
        <begin position="479"/>
        <end position="809"/>
    </location>
</feature>
<organism evidence="17 18">
    <name type="scientific">Roseateles asaccharophilus</name>
    <dbReference type="NCBI Taxonomy" id="582607"/>
    <lineage>
        <taxon>Bacteria</taxon>
        <taxon>Pseudomonadati</taxon>
        <taxon>Pseudomonadota</taxon>
        <taxon>Betaproteobacteria</taxon>
        <taxon>Burkholderiales</taxon>
        <taxon>Sphaerotilaceae</taxon>
        <taxon>Roseateles</taxon>
    </lineage>
</organism>
<dbReference type="Gene3D" id="2.40.170.20">
    <property type="entry name" value="TonB-dependent receptor, beta-barrel domain"/>
    <property type="match status" value="1"/>
</dbReference>
<evidence type="ECO:0000313" key="17">
    <source>
        <dbReference type="EMBL" id="MDR7336213.1"/>
    </source>
</evidence>
<dbReference type="SUPFAM" id="SSF56935">
    <property type="entry name" value="Porins"/>
    <property type="match status" value="1"/>
</dbReference>
<dbReference type="RefSeq" id="WP_310333206.1">
    <property type="nucleotide sequence ID" value="NZ_JAVDXV010000014.1"/>
</dbReference>
<protein>
    <submittedName>
        <fullName evidence="17">Outer membrane receptor for ferrienterochelin and colicins</fullName>
    </submittedName>
</protein>
<name>A0ABU2AJR8_9BURK</name>
<keyword evidence="11 12" id="KW-0998">Cell outer membrane</keyword>
<dbReference type="Pfam" id="PF07715">
    <property type="entry name" value="Plug"/>
    <property type="match status" value="1"/>
</dbReference>
<evidence type="ECO:0000256" key="6">
    <source>
        <dbReference type="ARBA" id="ARBA00022729"/>
    </source>
</evidence>
<feature type="domain" description="TonB-dependent receptor plug" evidence="16">
    <location>
        <begin position="66"/>
        <end position="178"/>
    </location>
</feature>
<evidence type="ECO:0000256" key="3">
    <source>
        <dbReference type="ARBA" id="ARBA00022448"/>
    </source>
</evidence>
<dbReference type="Gene3D" id="2.170.130.10">
    <property type="entry name" value="TonB-dependent receptor, plug domain"/>
    <property type="match status" value="1"/>
</dbReference>
<keyword evidence="18" id="KW-1185">Reference proteome</keyword>
<evidence type="ECO:0000256" key="14">
    <source>
        <dbReference type="SAM" id="SignalP"/>
    </source>
</evidence>
<evidence type="ECO:0000256" key="5">
    <source>
        <dbReference type="ARBA" id="ARBA00022692"/>
    </source>
</evidence>
<evidence type="ECO:0000256" key="7">
    <source>
        <dbReference type="ARBA" id="ARBA00023065"/>
    </source>
</evidence>
<feature type="chain" id="PRO_5046589377" evidence="14">
    <location>
        <begin position="39"/>
        <end position="851"/>
    </location>
</feature>
<keyword evidence="10 17" id="KW-0675">Receptor</keyword>
<dbReference type="CDD" id="cd01347">
    <property type="entry name" value="ligand_gated_channel"/>
    <property type="match status" value="1"/>
</dbReference>
<evidence type="ECO:0000256" key="4">
    <source>
        <dbReference type="ARBA" id="ARBA00022452"/>
    </source>
</evidence>
<evidence type="ECO:0000256" key="12">
    <source>
        <dbReference type="PROSITE-ProRule" id="PRU01360"/>
    </source>
</evidence>
<evidence type="ECO:0000256" key="2">
    <source>
        <dbReference type="ARBA" id="ARBA00009810"/>
    </source>
</evidence>
<sequence>MAPLRRTRGSVSASFRLQPAAQAVACLTLAALSAPVAAQTAAQATSAENVLAPVVVSASRIAQKITEAPASISVVSREELSTRPYLTLLDALRDMEGVDVGETRDKAGAGTISIRGMGADYTLVLIDGRRQSNVGDIYPNNFGGSQFSHLPPLEAIERIEVIRGPMSTLYGSDAIGGVINVITRKVGTKWLGSLSVSTTKQTNDAFGDDSTADFYATGPLVSGLLGLAVRGSYYDREASNPEYAALPLPDGTMWTRPLGFGGGGRTVENVAKSGGARLALTPAAGHEVLLDYDVSRQSYDNSEAQLGTRDGVDSLWRTGNKATLSYANPFYRSTYTGTASNLSTWNPQTLTRAVVANPGFDPSRAVTSSNAPFRNVLVAQPRVGYTEQQRFTREQVSLSHIGRFDRFNTEVILSHVQTANLGRSQPLTVEERAELLAYMKTQGQVTGGELTGGITTGVPNAAQSAWLNANLLPRERRTMEVRQTSLDGKVDFELGSQHYVVLGAQILDAKMEDSVFGMVGGGYQTGVIQPHKQWALFAEDNWAISKQFTLTAGIRYDNHNVFGSRTSPRVYGVWNAAPNWTVKGGISTGYKTPKTSDLYPGVTGFGGQGVSPMVGTPGLRPETSVNGELAVYYETAALAFNATVFTNRFRNKIATAENVPNCELVTAGQACVDLGVGWADLGYTGFSQKRNIDRAEARGIELAGRVQLPWRLSLRGNYTFTDSEQKSGVDVGLPITGNPAKHMLNTSLSWKTTDALSTTLQMEARSNRFNSRNATTGDVSYYKNYQVLHLAASYKFSPMLTINARVNNLLDRDFTSSQCSLAATQDQYSCVDDYLTKDKARSFWIGMNLRF</sequence>
<evidence type="ECO:0000256" key="1">
    <source>
        <dbReference type="ARBA" id="ARBA00004571"/>
    </source>
</evidence>
<dbReference type="PROSITE" id="PS52016">
    <property type="entry name" value="TONB_DEPENDENT_REC_3"/>
    <property type="match status" value="1"/>
</dbReference>
<dbReference type="Proteomes" id="UP001180825">
    <property type="component" value="Unassembled WGS sequence"/>
</dbReference>
<keyword evidence="6 14" id="KW-0732">Signal</keyword>
<evidence type="ECO:0000259" key="16">
    <source>
        <dbReference type="Pfam" id="PF07715"/>
    </source>
</evidence>
<evidence type="ECO:0000259" key="15">
    <source>
        <dbReference type="Pfam" id="PF00593"/>
    </source>
</evidence>
<dbReference type="PANTHER" id="PTHR30069">
    <property type="entry name" value="TONB-DEPENDENT OUTER MEMBRANE RECEPTOR"/>
    <property type="match status" value="1"/>
</dbReference>
<comment type="caution">
    <text evidence="17">The sequence shown here is derived from an EMBL/GenBank/DDBJ whole genome shotgun (WGS) entry which is preliminary data.</text>
</comment>
<dbReference type="Pfam" id="PF00593">
    <property type="entry name" value="TonB_dep_Rec_b-barrel"/>
    <property type="match status" value="1"/>
</dbReference>
<accession>A0ABU2AJR8</accession>
<feature type="signal peptide" evidence="14">
    <location>
        <begin position="1"/>
        <end position="38"/>
    </location>
</feature>
<keyword evidence="9 12" id="KW-0472">Membrane</keyword>
<dbReference type="InterPro" id="IPR037066">
    <property type="entry name" value="Plug_dom_sf"/>
</dbReference>
<dbReference type="InterPro" id="IPR000531">
    <property type="entry name" value="Beta-barrel_TonB"/>
</dbReference>
<evidence type="ECO:0000256" key="13">
    <source>
        <dbReference type="RuleBase" id="RU003357"/>
    </source>
</evidence>
<dbReference type="InterPro" id="IPR039426">
    <property type="entry name" value="TonB-dep_rcpt-like"/>
</dbReference>
<evidence type="ECO:0000256" key="11">
    <source>
        <dbReference type="ARBA" id="ARBA00023237"/>
    </source>
</evidence>
<evidence type="ECO:0000313" key="18">
    <source>
        <dbReference type="Proteomes" id="UP001180825"/>
    </source>
</evidence>
<evidence type="ECO:0000256" key="8">
    <source>
        <dbReference type="ARBA" id="ARBA00023077"/>
    </source>
</evidence>
<evidence type="ECO:0000256" key="9">
    <source>
        <dbReference type="ARBA" id="ARBA00023136"/>
    </source>
</evidence>
<dbReference type="InterPro" id="IPR036942">
    <property type="entry name" value="Beta-barrel_TonB_sf"/>
</dbReference>
<keyword evidence="8 13" id="KW-0798">TonB box</keyword>
<proteinExistence type="inferred from homology"/>
<keyword evidence="5 12" id="KW-0812">Transmembrane</keyword>
<keyword evidence="4 12" id="KW-1134">Transmembrane beta strand</keyword>
<comment type="subcellular location">
    <subcellularLocation>
        <location evidence="1 12">Cell outer membrane</location>
        <topology evidence="1 12">Multi-pass membrane protein</topology>
    </subcellularLocation>
</comment>
<keyword evidence="7" id="KW-0406">Ion transport</keyword>
<comment type="similarity">
    <text evidence="2 12 13">Belongs to the TonB-dependent receptor family.</text>
</comment>
<dbReference type="PANTHER" id="PTHR30069:SF53">
    <property type="entry name" value="COLICIN I RECEPTOR-RELATED"/>
    <property type="match status" value="1"/>
</dbReference>
<dbReference type="InterPro" id="IPR012910">
    <property type="entry name" value="Plug_dom"/>
</dbReference>
<reference evidence="17 18" key="1">
    <citation type="submission" date="2023-07" db="EMBL/GenBank/DDBJ databases">
        <title>Sorghum-associated microbial communities from plants grown in Nebraska, USA.</title>
        <authorList>
            <person name="Schachtman D."/>
        </authorList>
    </citation>
    <scope>NUCLEOTIDE SEQUENCE [LARGE SCALE GENOMIC DNA]</scope>
    <source>
        <strain evidence="17 18">BE316</strain>
    </source>
</reference>
<keyword evidence="3 12" id="KW-0813">Transport</keyword>
<gene>
    <name evidence="17" type="ORF">J2X21_005386</name>
</gene>
<evidence type="ECO:0000256" key="10">
    <source>
        <dbReference type="ARBA" id="ARBA00023170"/>
    </source>
</evidence>
<dbReference type="EMBL" id="JAVDXV010000014">
    <property type="protein sequence ID" value="MDR7336213.1"/>
    <property type="molecule type" value="Genomic_DNA"/>
</dbReference>